<dbReference type="RefSeq" id="WP_277831031.1">
    <property type="nucleotide sequence ID" value="NZ_JARQZE010000002.1"/>
</dbReference>
<dbReference type="Pfam" id="PF01041">
    <property type="entry name" value="DegT_DnrJ_EryC1"/>
    <property type="match status" value="1"/>
</dbReference>
<keyword evidence="4" id="KW-0808">Transferase</keyword>
<dbReference type="Proteomes" id="UP001597158">
    <property type="component" value="Unassembled WGS sequence"/>
</dbReference>
<organism evidence="4 5">
    <name type="scientific">Thauera mechernichensis</name>
    <dbReference type="NCBI Taxonomy" id="82788"/>
    <lineage>
        <taxon>Bacteria</taxon>
        <taxon>Pseudomonadati</taxon>
        <taxon>Pseudomonadota</taxon>
        <taxon>Betaproteobacteria</taxon>
        <taxon>Rhodocyclales</taxon>
        <taxon>Zoogloeaceae</taxon>
        <taxon>Thauera</taxon>
    </lineage>
</organism>
<keyword evidence="5" id="KW-1185">Reference proteome</keyword>
<evidence type="ECO:0000313" key="4">
    <source>
        <dbReference type="EMBL" id="MFD1264212.1"/>
    </source>
</evidence>
<protein>
    <submittedName>
        <fullName evidence="4">DegT/DnrJ/EryC1/StrS family aminotransferase</fullName>
    </submittedName>
</protein>
<keyword evidence="1 3" id="KW-0663">Pyridoxal phosphate</keyword>
<dbReference type="InterPro" id="IPR000653">
    <property type="entry name" value="DegT/StrS_aminotransferase"/>
</dbReference>
<evidence type="ECO:0000256" key="1">
    <source>
        <dbReference type="ARBA" id="ARBA00022898"/>
    </source>
</evidence>
<comment type="caution">
    <text evidence="4">The sequence shown here is derived from an EMBL/GenBank/DDBJ whole genome shotgun (WGS) entry which is preliminary data.</text>
</comment>
<dbReference type="InterPro" id="IPR015421">
    <property type="entry name" value="PyrdxlP-dep_Trfase_major"/>
</dbReference>
<proteinExistence type="inferred from homology"/>
<dbReference type="EMBL" id="JBHTMC010000024">
    <property type="protein sequence ID" value="MFD1264212.1"/>
    <property type="molecule type" value="Genomic_DNA"/>
</dbReference>
<comment type="similarity">
    <text evidence="2 3">Belongs to the DegT/DnrJ/EryC1 family.</text>
</comment>
<sequence>MRKETLEQLALFGSPPSFAEEIPVGQVNLPPWDEFKAAFNGIFARGHYTNHGPLVAELEEAVKNALGVRHAICVTNGTIALAIAARALRLGGQVIVPAFTFPGTVQALSWAGLEPVFADVDAHTHGLTAASVAPHIGPQTSAVLGVHLWGTACDPSGLAALCDAHGLQLFYDAAHAFGCSHAGQFIGGLGRIEAFSFHATKIISGAEGGCLTTNDDEIAARARTIRNFHQAHSFADVGLRINGKMSEAQAAMALLSLRHFDAHRDHNRRIFMRYRERAAVWRGVRLYDYPNGEAHNYQYAVLEVDSAAGLSRDDLLDLLRAENVLARRYFHPGVHHLSPYAEQARPPLLPVTDALCRSSLQIPLGPRVDEGIAEVICGLIDLALAHADEIGRRLQARREGVPG</sequence>
<evidence type="ECO:0000313" key="5">
    <source>
        <dbReference type="Proteomes" id="UP001597158"/>
    </source>
</evidence>
<dbReference type="PANTHER" id="PTHR30244:SF9">
    <property type="entry name" value="PROTEIN RV3402C"/>
    <property type="match status" value="1"/>
</dbReference>
<dbReference type="PANTHER" id="PTHR30244">
    <property type="entry name" value="TRANSAMINASE"/>
    <property type="match status" value="1"/>
</dbReference>
<gene>
    <name evidence="4" type="ORF">ACFQ4M_11505</name>
</gene>
<name>A0ABW3WDY1_9RHOO</name>
<dbReference type="PIRSF" id="PIRSF000390">
    <property type="entry name" value="PLP_StrS"/>
    <property type="match status" value="1"/>
</dbReference>
<keyword evidence="4" id="KW-0032">Aminotransferase</keyword>
<dbReference type="Gene3D" id="3.90.1150.10">
    <property type="entry name" value="Aspartate Aminotransferase, domain 1"/>
    <property type="match status" value="1"/>
</dbReference>
<dbReference type="InterPro" id="IPR015424">
    <property type="entry name" value="PyrdxlP-dep_Trfase"/>
</dbReference>
<reference evidence="5" key="1">
    <citation type="journal article" date="2019" name="Int. J. Syst. Evol. Microbiol.">
        <title>The Global Catalogue of Microorganisms (GCM) 10K type strain sequencing project: providing services to taxonomists for standard genome sequencing and annotation.</title>
        <authorList>
            <consortium name="The Broad Institute Genomics Platform"/>
            <consortium name="The Broad Institute Genome Sequencing Center for Infectious Disease"/>
            <person name="Wu L."/>
            <person name="Ma J."/>
        </authorList>
    </citation>
    <scope>NUCLEOTIDE SEQUENCE [LARGE SCALE GENOMIC DNA]</scope>
    <source>
        <strain evidence="5">CCUG 48884</strain>
    </source>
</reference>
<dbReference type="SUPFAM" id="SSF53383">
    <property type="entry name" value="PLP-dependent transferases"/>
    <property type="match status" value="1"/>
</dbReference>
<evidence type="ECO:0000256" key="2">
    <source>
        <dbReference type="ARBA" id="ARBA00037999"/>
    </source>
</evidence>
<accession>A0ABW3WDY1</accession>
<dbReference type="GO" id="GO:0008483">
    <property type="term" value="F:transaminase activity"/>
    <property type="evidence" value="ECO:0007669"/>
    <property type="project" value="UniProtKB-KW"/>
</dbReference>
<dbReference type="InterPro" id="IPR015422">
    <property type="entry name" value="PyrdxlP-dep_Trfase_small"/>
</dbReference>
<evidence type="ECO:0000256" key="3">
    <source>
        <dbReference type="RuleBase" id="RU004508"/>
    </source>
</evidence>
<dbReference type="Gene3D" id="3.40.640.10">
    <property type="entry name" value="Type I PLP-dependent aspartate aminotransferase-like (Major domain)"/>
    <property type="match status" value="1"/>
</dbReference>